<feature type="region of interest" description="Disordered" evidence="1">
    <location>
        <begin position="1"/>
        <end position="32"/>
    </location>
</feature>
<gene>
    <name evidence="2" type="ORF">ACM01_37645</name>
</gene>
<protein>
    <submittedName>
        <fullName evidence="2">Uncharacterized protein</fullName>
    </submittedName>
</protein>
<reference evidence="2 3" key="1">
    <citation type="submission" date="2015-06" db="EMBL/GenBank/DDBJ databases">
        <authorList>
            <person name="Ju K.-S."/>
            <person name="Doroghazi J.R."/>
            <person name="Metcalf W.W."/>
        </authorList>
    </citation>
    <scope>NUCLEOTIDE SEQUENCE [LARGE SCALE GENOMIC DNA]</scope>
    <source>
        <strain evidence="2 3">NRRL 3414</strain>
    </source>
</reference>
<organism evidence="2 3">
    <name type="scientific">Streptomyces viridochromogenes</name>
    <dbReference type="NCBI Taxonomy" id="1938"/>
    <lineage>
        <taxon>Bacteria</taxon>
        <taxon>Bacillati</taxon>
        <taxon>Actinomycetota</taxon>
        <taxon>Actinomycetes</taxon>
        <taxon>Kitasatosporales</taxon>
        <taxon>Streptomycetaceae</taxon>
        <taxon>Streptomyces</taxon>
    </lineage>
</organism>
<sequence length="59" mass="6621">MTGDRPKGCRAAPHPARGLETGPAPCTYVPRRRTHPRREPLSICEERVWLVRDGVEVEG</sequence>
<accession>A0A0J7YYU4</accession>
<name>A0A0J7YYU4_STRVR</name>
<comment type="caution">
    <text evidence="2">The sequence shown here is derived from an EMBL/GenBank/DDBJ whole genome shotgun (WGS) entry which is preliminary data.</text>
</comment>
<proteinExistence type="predicted"/>
<dbReference type="PATRIC" id="fig|1938.3.peg.9202"/>
<dbReference type="EMBL" id="LFNT01000070">
    <property type="protein sequence ID" value="KMS68821.1"/>
    <property type="molecule type" value="Genomic_DNA"/>
</dbReference>
<dbReference type="AlphaFoldDB" id="A0A0J7YYU4"/>
<dbReference type="Proteomes" id="UP000037432">
    <property type="component" value="Unassembled WGS sequence"/>
</dbReference>
<evidence type="ECO:0000313" key="2">
    <source>
        <dbReference type="EMBL" id="KMS68821.1"/>
    </source>
</evidence>
<evidence type="ECO:0000313" key="3">
    <source>
        <dbReference type="Proteomes" id="UP000037432"/>
    </source>
</evidence>
<evidence type="ECO:0000256" key="1">
    <source>
        <dbReference type="SAM" id="MobiDB-lite"/>
    </source>
</evidence>